<keyword evidence="2" id="KW-0677">Repeat</keyword>
<gene>
    <name evidence="3" type="ORF">BGW38_002525</name>
</gene>
<dbReference type="OrthoDB" id="660555at2759"/>
<dbReference type="Proteomes" id="UP000780801">
    <property type="component" value="Unassembled WGS sequence"/>
</dbReference>
<dbReference type="GO" id="GO:0005737">
    <property type="term" value="C:cytoplasm"/>
    <property type="evidence" value="ECO:0007669"/>
    <property type="project" value="TreeGrafter"/>
</dbReference>
<dbReference type="PROSITE" id="PS51450">
    <property type="entry name" value="LRR"/>
    <property type="match status" value="1"/>
</dbReference>
<organism evidence="3 4">
    <name type="scientific">Lunasporangiospora selenospora</name>
    <dbReference type="NCBI Taxonomy" id="979761"/>
    <lineage>
        <taxon>Eukaryota</taxon>
        <taxon>Fungi</taxon>
        <taxon>Fungi incertae sedis</taxon>
        <taxon>Mucoromycota</taxon>
        <taxon>Mortierellomycotina</taxon>
        <taxon>Mortierellomycetes</taxon>
        <taxon>Mortierellales</taxon>
        <taxon>Mortierellaceae</taxon>
        <taxon>Lunasporangiospora</taxon>
    </lineage>
</organism>
<dbReference type="EMBL" id="JAABOA010001893">
    <property type="protein sequence ID" value="KAF9580711.1"/>
    <property type="molecule type" value="Genomic_DNA"/>
</dbReference>
<dbReference type="PANTHER" id="PTHR48051">
    <property type="match status" value="1"/>
</dbReference>
<protein>
    <submittedName>
        <fullName evidence="3">Uncharacterized protein</fullName>
    </submittedName>
</protein>
<dbReference type="InterPro" id="IPR050216">
    <property type="entry name" value="LRR_domain-containing"/>
</dbReference>
<sequence length="562" mass="61709">MVEKPTLTSDKTRNSGIVKEYVQRRIIEAVEDGTGELDLSSLELDDLPTEIKDMNYAVVYSERGSFSLTKNRLKLFLSSNHFRTIPMGVFSLQNLSVLSLRNNYLETIPPEIGLLHNLVELSIGGNKLKYLPSQIVLLPNLQILTVHPNLFKKPSQESSSGDTQGNGIETLPADGPAVQALPTQVIHTPTSVGAVGTFSTPLLTIEDPGRVRPIYQTGPTSRLFQQPLGFGVGASNSTVEANSIATHSWTSPILDGDDTEMVLVPNSNLGLYSGSQYSTDRPQNVTLDNIPLEVTDIEMEEDNLLPSWSQSSEQSNMTSTSADIAAEAFRSFLQREEDVDQVSYGQESQGSPAIDQIDVLSVGTQLRLAPGLIMETKHSRFPSLLTLAGNVILRCAQEPNKSVSDTEAVTGENMEALDNRVDGCQSFLGRPTFASSYLSQEAQSRPREKSSTTELFKEDMIKSYLTPDLYEVYRRARLNNICAGCKRRFWKPCKVVLVWQDILGQSQVPFEWKGCGIGACPSLPEQMLLHSEQSTKRAGSSSADNSMLDGAEDGEEIFSMTI</sequence>
<dbReference type="Pfam" id="PF13855">
    <property type="entry name" value="LRR_8"/>
    <property type="match status" value="1"/>
</dbReference>
<reference evidence="3" key="1">
    <citation type="journal article" date="2020" name="Fungal Divers.">
        <title>Resolving the Mortierellaceae phylogeny through synthesis of multi-gene phylogenetics and phylogenomics.</title>
        <authorList>
            <person name="Vandepol N."/>
            <person name="Liber J."/>
            <person name="Desiro A."/>
            <person name="Na H."/>
            <person name="Kennedy M."/>
            <person name="Barry K."/>
            <person name="Grigoriev I.V."/>
            <person name="Miller A.N."/>
            <person name="O'Donnell K."/>
            <person name="Stajich J.E."/>
            <person name="Bonito G."/>
        </authorList>
    </citation>
    <scope>NUCLEOTIDE SEQUENCE</scope>
    <source>
        <strain evidence="3">KOD1015</strain>
    </source>
</reference>
<evidence type="ECO:0000256" key="2">
    <source>
        <dbReference type="ARBA" id="ARBA00022737"/>
    </source>
</evidence>
<dbReference type="InterPro" id="IPR032675">
    <property type="entry name" value="LRR_dom_sf"/>
</dbReference>
<dbReference type="PANTHER" id="PTHR48051:SF1">
    <property type="entry name" value="RAS SUPPRESSOR PROTEIN 1"/>
    <property type="match status" value="1"/>
</dbReference>
<evidence type="ECO:0000256" key="1">
    <source>
        <dbReference type="ARBA" id="ARBA00022614"/>
    </source>
</evidence>
<comment type="caution">
    <text evidence="3">The sequence shown here is derived from an EMBL/GenBank/DDBJ whole genome shotgun (WGS) entry which is preliminary data.</text>
</comment>
<dbReference type="SUPFAM" id="SSF52058">
    <property type="entry name" value="L domain-like"/>
    <property type="match status" value="1"/>
</dbReference>
<evidence type="ECO:0000313" key="4">
    <source>
        <dbReference type="Proteomes" id="UP000780801"/>
    </source>
</evidence>
<dbReference type="InterPro" id="IPR001611">
    <property type="entry name" value="Leu-rich_rpt"/>
</dbReference>
<name>A0A9P6FT36_9FUNG</name>
<dbReference type="InterPro" id="IPR003591">
    <property type="entry name" value="Leu-rich_rpt_typical-subtyp"/>
</dbReference>
<accession>A0A9P6FT36</accession>
<dbReference type="SMART" id="SM00369">
    <property type="entry name" value="LRR_TYP"/>
    <property type="match status" value="2"/>
</dbReference>
<keyword evidence="1" id="KW-0433">Leucine-rich repeat</keyword>
<keyword evidence="4" id="KW-1185">Reference proteome</keyword>
<proteinExistence type="predicted"/>
<dbReference type="AlphaFoldDB" id="A0A9P6FT36"/>
<evidence type="ECO:0000313" key="3">
    <source>
        <dbReference type="EMBL" id="KAF9580711.1"/>
    </source>
</evidence>
<dbReference type="Gene3D" id="3.80.10.10">
    <property type="entry name" value="Ribonuclease Inhibitor"/>
    <property type="match status" value="1"/>
</dbReference>